<keyword evidence="2" id="KW-1185">Reference proteome</keyword>
<evidence type="ECO:0000313" key="2">
    <source>
        <dbReference type="Proteomes" id="UP001412067"/>
    </source>
</evidence>
<accession>A0ABR2MVH6</accession>
<dbReference type="EMBL" id="JBBWWR010000004">
    <property type="protein sequence ID" value="KAK8967953.1"/>
    <property type="molecule type" value="Genomic_DNA"/>
</dbReference>
<evidence type="ECO:0000313" key="1">
    <source>
        <dbReference type="EMBL" id="KAK8967953.1"/>
    </source>
</evidence>
<comment type="caution">
    <text evidence="1">The sequence shown here is derived from an EMBL/GenBank/DDBJ whole genome shotgun (WGS) entry which is preliminary data.</text>
</comment>
<organism evidence="1 2">
    <name type="scientific">Platanthera guangdongensis</name>
    <dbReference type="NCBI Taxonomy" id="2320717"/>
    <lineage>
        <taxon>Eukaryota</taxon>
        <taxon>Viridiplantae</taxon>
        <taxon>Streptophyta</taxon>
        <taxon>Embryophyta</taxon>
        <taxon>Tracheophyta</taxon>
        <taxon>Spermatophyta</taxon>
        <taxon>Magnoliopsida</taxon>
        <taxon>Liliopsida</taxon>
        <taxon>Asparagales</taxon>
        <taxon>Orchidaceae</taxon>
        <taxon>Orchidoideae</taxon>
        <taxon>Orchideae</taxon>
        <taxon>Orchidinae</taxon>
        <taxon>Platanthera</taxon>
    </lineage>
</organism>
<name>A0ABR2MVH6_9ASPA</name>
<sequence length="147" mass="16657">MVRRPWVQNEDDDPKTRREINLITFRIAEDDNSWPPTSVAKKITAGRQRLWLSSIFSFIAKTLEHHPRDSIEPNRAETFFSNAVSGDSTRITLMATKAEQIKPTPNTLAYRSSRDRHSWPPGLTRQASQTIHSSLEAIVGGNTTATR</sequence>
<protein>
    <submittedName>
        <fullName evidence="1">Uncharacterized protein</fullName>
    </submittedName>
</protein>
<reference evidence="1 2" key="1">
    <citation type="journal article" date="2022" name="Nat. Plants">
        <title>Genomes of leafy and leafless Platanthera orchids illuminate the evolution of mycoheterotrophy.</title>
        <authorList>
            <person name="Li M.H."/>
            <person name="Liu K.W."/>
            <person name="Li Z."/>
            <person name="Lu H.C."/>
            <person name="Ye Q.L."/>
            <person name="Zhang D."/>
            <person name="Wang J.Y."/>
            <person name="Li Y.F."/>
            <person name="Zhong Z.M."/>
            <person name="Liu X."/>
            <person name="Yu X."/>
            <person name="Liu D.K."/>
            <person name="Tu X.D."/>
            <person name="Liu B."/>
            <person name="Hao Y."/>
            <person name="Liao X.Y."/>
            <person name="Jiang Y.T."/>
            <person name="Sun W.H."/>
            <person name="Chen J."/>
            <person name="Chen Y.Q."/>
            <person name="Ai Y."/>
            <person name="Zhai J.W."/>
            <person name="Wu S.S."/>
            <person name="Zhou Z."/>
            <person name="Hsiao Y.Y."/>
            <person name="Wu W.L."/>
            <person name="Chen Y.Y."/>
            <person name="Lin Y.F."/>
            <person name="Hsu J.L."/>
            <person name="Li C.Y."/>
            <person name="Wang Z.W."/>
            <person name="Zhao X."/>
            <person name="Zhong W.Y."/>
            <person name="Ma X.K."/>
            <person name="Ma L."/>
            <person name="Huang J."/>
            <person name="Chen G.Z."/>
            <person name="Huang M.Z."/>
            <person name="Huang L."/>
            <person name="Peng D.H."/>
            <person name="Luo Y.B."/>
            <person name="Zou S.Q."/>
            <person name="Chen S.P."/>
            <person name="Lan S."/>
            <person name="Tsai W.C."/>
            <person name="Van de Peer Y."/>
            <person name="Liu Z.J."/>
        </authorList>
    </citation>
    <scope>NUCLEOTIDE SEQUENCE [LARGE SCALE GENOMIC DNA]</scope>
    <source>
        <strain evidence="1">Lor288</strain>
    </source>
</reference>
<dbReference type="Proteomes" id="UP001412067">
    <property type="component" value="Unassembled WGS sequence"/>
</dbReference>
<proteinExistence type="predicted"/>
<gene>
    <name evidence="1" type="ORF">KSP40_PGU010703</name>
</gene>